<dbReference type="InterPro" id="IPR001182">
    <property type="entry name" value="FtsW/RodA"/>
</dbReference>
<dbReference type="GO" id="GO:0051301">
    <property type="term" value="P:cell division"/>
    <property type="evidence" value="ECO:0007669"/>
    <property type="project" value="UniProtKB-KW"/>
</dbReference>
<evidence type="ECO:0000256" key="6">
    <source>
        <dbReference type="ARBA" id="ARBA00022679"/>
    </source>
</evidence>
<proteinExistence type="predicted"/>
<comment type="catalytic activity">
    <reaction evidence="16">
        <text>[GlcNAc-(1-&gt;4)-Mur2Ac(oyl-L-Ala-gamma-D-Glu-L-Lys-D-Ala-D-Ala)](n)-di-trans,octa-cis-undecaprenyl diphosphate + beta-D-GlcNAc-(1-&gt;4)-Mur2Ac(oyl-L-Ala-gamma-D-Glu-L-Lys-D-Ala-D-Ala)-di-trans,octa-cis-undecaprenyl diphosphate = [GlcNAc-(1-&gt;4)-Mur2Ac(oyl-L-Ala-gamma-D-Glu-L-Lys-D-Ala-D-Ala)](n+1)-di-trans,octa-cis-undecaprenyl diphosphate + di-trans,octa-cis-undecaprenyl diphosphate + H(+)</text>
        <dbReference type="Rhea" id="RHEA:23708"/>
        <dbReference type="Rhea" id="RHEA-COMP:9602"/>
        <dbReference type="Rhea" id="RHEA-COMP:9603"/>
        <dbReference type="ChEBI" id="CHEBI:15378"/>
        <dbReference type="ChEBI" id="CHEBI:58405"/>
        <dbReference type="ChEBI" id="CHEBI:60033"/>
        <dbReference type="ChEBI" id="CHEBI:78435"/>
        <dbReference type="EC" id="2.4.99.28"/>
    </reaction>
</comment>
<evidence type="ECO:0000256" key="13">
    <source>
        <dbReference type="ARBA" id="ARBA00023316"/>
    </source>
</evidence>
<keyword evidence="7 17" id="KW-0812">Transmembrane</keyword>
<evidence type="ECO:0000256" key="11">
    <source>
        <dbReference type="ARBA" id="ARBA00023136"/>
    </source>
</evidence>
<keyword evidence="6" id="KW-0808">Transferase</keyword>
<dbReference type="GO" id="GO:0015648">
    <property type="term" value="F:lipid-linked peptidoglycan transporter activity"/>
    <property type="evidence" value="ECO:0007669"/>
    <property type="project" value="TreeGrafter"/>
</dbReference>
<evidence type="ECO:0000256" key="15">
    <source>
        <dbReference type="ARBA" id="ARBA00044770"/>
    </source>
</evidence>
<evidence type="ECO:0000256" key="10">
    <source>
        <dbReference type="ARBA" id="ARBA00022989"/>
    </source>
</evidence>
<evidence type="ECO:0000256" key="2">
    <source>
        <dbReference type="ARBA" id="ARBA00004752"/>
    </source>
</evidence>
<evidence type="ECO:0000256" key="7">
    <source>
        <dbReference type="ARBA" id="ARBA00022692"/>
    </source>
</evidence>
<dbReference type="EC" id="2.4.99.28" evidence="15"/>
<evidence type="ECO:0000256" key="3">
    <source>
        <dbReference type="ARBA" id="ARBA00022475"/>
    </source>
</evidence>
<organism evidence="18">
    <name type="scientific">hydrothermal vent metagenome</name>
    <dbReference type="NCBI Taxonomy" id="652676"/>
    <lineage>
        <taxon>unclassified sequences</taxon>
        <taxon>metagenomes</taxon>
        <taxon>ecological metagenomes</taxon>
    </lineage>
</organism>
<dbReference type="Pfam" id="PF01098">
    <property type="entry name" value="FTSW_RODA_SPOVE"/>
    <property type="match status" value="1"/>
</dbReference>
<keyword evidence="13" id="KW-0961">Cell wall biogenesis/degradation</keyword>
<dbReference type="NCBIfam" id="TIGR02614">
    <property type="entry name" value="ftsW"/>
    <property type="match status" value="1"/>
</dbReference>
<evidence type="ECO:0000256" key="16">
    <source>
        <dbReference type="ARBA" id="ARBA00049902"/>
    </source>
</evidence>
<feature type="transmembrane region" description="Helical" evidence="17">
    <location>
        <begin position="276"/>
        <end position="293"/>
    </location>
</feature>
<comment type="subcellular location">
    <subcellularLocation>
        <location evidence="1">Cell membrane</location>
        <topology evidence="1">Multi-pass membrane protein</topology>
    </subcellularLocation>
</comment>
<evidence type="ECO:0000256" key="8">
    <source>
        <dbReference type="ARBA" id="ARBA00022960"/>
    </source>
</evidence>
<evidence type="ECO:0000256" key="14">
    <source>
        <dbReference type="ARBA" id="ARBA00032370"/>
    </source>
</evidence>
<feature type="transmembrane region" description="Helical" evidence="17">
    <location>
        <begin position="180"/>
        <end position="213"/>
    </location>
</feature>
<feature type="transmembrane region" description="Helical" evidence="17">
    <location>
        <begin position="342"/>
        <end position="363"/>
    </location>
</feature>
<dbReference type="GO" id="GO:0032153">
    <property type="term" value="C:cell division site"/>
    <property type="evidence" value="ECO:0007669"/>
    <property type="project" value="TreeGrafter"/>
</dbReference>
<keyword evidence="8" id="KW-0133">Cell shape</keyword>
<evidence type="ECO:0000256" key="12">
    <source>
        <dbReference type="ARBA" id="ARBA00023306"/>
    </source>
</evidence>
<evidence type="ECO:0000256" key="5">
    <source>
        <dbReference type="ARBA" id="ARBA00022676"/>
    </source>
</evidence>
<dbReference type="GO" id="GO:0009252">
    <property type="term" value="P:peptidoglycan biosynthetic process"/>
    <property type="evidence" value="ECO:0007669"/>
    <property type="project" value="UniProtKB-KW"/>
</dbReference>
<keyword evidence="12" id="KW-0131">Cell cycle</keyword>
<evidence type="ECO:0000256" key="4">
    <source>
        <dbReference type="ARBA" id="ARBA00022618"/>
    </source>
</evidence>
<protein>
    <recommendedName>
        <fullName evidence="15">peptidoglycan glycosyltransferase</fullName>
        <ecNumber evidence="15">2.4.99.28</ecNumber>
    </recommendedName>
    <alternativeName>
        <fullName evidence="14">Peptidoglycan polymerase</fullName>
    </alternativeName>
</protein>
<dbReference type="GO" id="GO:0071555">
    <property type="term" value="P:cell wall organization"/>
    <property type="evidence" value="ECO:0007669"/>
    <property type="project" value="UniProtKB-KW"/>
</dbReference>
<dbReference type="GO" id="GO:0005886">
    <property type="term" value="C:plasma membrane"/>
    <property type="evidence" value="ECO:0007669"/>
    <property type="project" value="UniProtKB-SubCell"/>
</dbReference>
<dbReference type="EMBL" id="UOED01000030">
    <property type="protein sequence ID" value="VAV87957.1"/>
    <property type="molecule type" value="Genomic_DNA"/>
</dbReference>
<evidence type="ECO:0000313" key="18">
    <source>
        <dbReference type="EMBL" id="VAV87957.1"/>
    </source>
</evidence>
<name>A0A3B0R8Y1_9ZZZZ</name>
<dbReference type="AlphaFoldDB" id="A0A3B0R8Y1"/>
<dbReference type="InterPro" id="IPR013437">
    <property type="entry name" value="FtsW"/>
</dbReference>
<accession>A0A3B0R8Y1</accession>
<feature type="transmembrane region" description="Helical" evidence="17">
    <location>
        <begin position="87"/>
        <end position="104"/>
    </location>
</feature>
<keyword evidence="3" id="KW-1003">Cell membrane</keyword>
<reference evidence="18" key="1">
    <citation type="submission" date="2018-06" db="EMBL/GenBank/DDBJ databases">
        <authorList>
            <person name="Zhirakovskaya E."/>
        </authorList>
    </citation>
    <scope>NUCLEOTIDE SEQUENCE</scope>
</reference>
<comment type="pathway">
    <text evidence="2">Cell wall biogenesis; peptidoglycan biosynthesis.</text>
</comment>
<dbReference type="GO" id="GO:0008955">
    <property type="term" value="F:peptidoglycan glycosyltransferase activity"/>
    <property type="evidence" value="ECO:0007669"/>
    <property type="project" value="UniProtKB-EC"/>
</dbReference>
<feature type="transmembrane region" description="Helical" evidence="17">
    <location>
        <begin position="151"/>
        <end position="168"/>
    </location>
</feature>
<dbReference type="GO" id="GO:0008360">
    <property type="term" value="P:regulation of cell shape"/>
    <property type="evidence" value="ECO:0007669"/>
    <property type="project" value="UniProtKB-KW"/>
</dbReference>
<keyword evidence="10 17" id="KW-1133">Transmembrane helix</keyword>
<evidence type="ECO:0000256" key="1">
    <source>
        <dbReference type="ARBA" id="ARBA00004651"/>
    </source>
</evidence>
<sequence length="382" mass="41796">MTVFSRTDTSLLSNWWWTVDRRLLMCLAALIGLGIVMTFSASPAIADKLGLDSFHFVKRQLVFLSMALITIFGVSLLPIAWVRRFGVLLFVACLLLLALTLAIAPEAKGARRWLRIGSFTLQASEFMKPAFIIFSAWIFSEVHKSPGFKGWTIAILSYVVVAAFLIAQPDFGQTVLISMVWAAQFFMAGLPMIWVLGLGGLGMGGIFLAYFLIPHVTDRIDRFIYPELNDTFQVDTAMNAFRSGGLFGRGPGEGAVKKILPDAHTDFIFAVTGEEFGMILCLVLIGIFALIVIRGLINLMKETDLFVFLAAAGLLMEFGLQALINLGVNLSILPSKGMTLPFISYGGSSMLSLAIGMGMVLALTRSGGRDNLENLNSAWRQL</sequence>
<keyword evidence="11 17" id="KW-0472">Membrane</keyword>
<evidence type="ECO:0000256" key="9">
    <source>
        <dbReference type="ARBA" id="ARBA00022984"/>
    </source>
</evidence>
<gene>
    <name evidence="18" type="ORF">MNBD_ALPHA02-1170</name>
</gene>
<feature type="transmembrane region" description="Helical" evidence="17">
    <location>
        <begin position="305"/>
        <end position="330"/>
    </location>
</feature>
<feature type="transmembrane region" description="Helical" evidence="17">
    <location>
        <begin position="22"/>
        <end position="41"/>
    </location>
</feature>
<keyword evidence="5" id="KW-0328">Glycosyltransferase</keyword>
<feature type="transmembrane region" description="Helical" evidence="17">
    <location>
        <begin position="61"/>
        <end position="81"/>
    </location>
</feature>
<evidence type="ECO:0000256" key="17">
    <source>
        <dbReference type="SAM" id="Phobius"/>
    </source>
</evidence>
<keyword evidence="4 18" id="KW-0132">Cell division</keyword>
<dbReference type="PANTHER" id="PTHR30474">
    <property type="entry name" value="CELL CYCLE PROTEIN"/>
    <property type="match status" value="1"/>
</dbReference>
<dbReference type="PANTHER" id="PTHR30474:SF2">
    <property type="entry name" value="PEPTIDOGLYCAN GLYCOSYLTRANSFERASE FTSW-RELATED"/>
    <property type="match status" value="1"/>
</dbReference>
<keyword evidence="9" id="KW-0573">Peptidoglycan synthesis</keyword>